<accession>A0ABW2IIF9</accession>
<dbReference type="NCBIfam" id="TIGR02095">
    <property type="entry name" value="glgA"/>
    <property type="match status" value="1"/>
</dbReference>
<comment type="caution">
    <text evidence="11">The sequence shown here is derived from an EMBL/GenBank/DDBJ whole genome shotgun (WGS) entry which is preliminary data.</text>
</comment>
<dbReference type="PANTHER" id="PTHR45825">
    <property type="entry name" value="GRANULE-BOUND STARCH SYNTHASE 1, CHLOROPLASTIC/AMYLOPLASTIC"/>
    <property type="match status" value="1"/>
</dbReference>
<comment type="similarity">
    <text evidence="4 8">Belongs to the glycosyltransferase 1 family. Bacterial/plant glycogen synthase subfamily.</text>
</comment>
<evidence type="ECO:0000256" key="7">
    <source>
        <dbReference type="ARBA" id="ARBA00023056"/>
    </source>
</evidence>
<keyword evidence="12" id="KW-1185">Reference proteome</keyword>
<dbReference type="EC" id="2.4.1.21" evidence="8"/>
<evidence type="ECO:0000256" key="8">
    <source>
        <dbReference type="HAMAP-Rule" id="MF_00484"/>
    </source>
</evidence>
<evidence type="ECO:0000256" key="2">
    <source>
        <dbReference type="ARBA" id="ARBA00002764"/>
    </source>
</evidence>
<comment type="catalytic activity">
    <reaction evidence="1 8">
        <text>[(1-&gt;4)-alpha-D-glucosyl](n) + ADP-alpha-D-glucose = [(1-&gt;4)-alpha-D-glucosyl](n+1) + ADP + H(+)</text>
        <dbReference type="Rhea" id="RHEA:18189"/>
        <dbReference type="Rhea" id="RHEA-COMP:9584"/>
        <dbReference type="Rhea" id="RHEA-COMP:9587"/>
        <dbReference type="ChEBI" id="CHEBI:15378"/>
        <dbReference type="ChEBI" id="CHEBI:15444"/>
        <dbReference type="ChEBI" id="CHEBI:57498"/>
        <dbReference type="ChEBI" id="CHEBI:456216"/>
        <dbReference type="EC" id="2.4.1.21"/>
    </reaction>
</comment>
<dbReference type="InterPro" id="IPR001296">
    <property type="entry name" value="Glyco_trans_1"/>
</dbReference>
<dbReference type="Pfam" id="PF00534">
    <property type="entry name" value="Glycos_transf_1"/>
    <property type="match status" value="1"/>
</dbReference>
<feature type="binding site" evidence="8">
    <location>
        <position position="47"/>
    </location>
    <ligand>
        <name>ADP-alpha-D-glucose</name>
        <dbReference type="ChEBI" id="CHEBI:57498"/>
    </ligand>
</feature>
<dbReference type="RefSeq" id="WP_382165905.1">
    <property type="nucleotide sequence ID" value="NZ_JBHTBR010000002.1"/>
</dbReference>
<reference evidence="12" key="1">
    <citation type="journal article" date="2019" name="Int. J. Syst. Evol. Microbiol.">
        <title>The Global Catalogue of Microorganisms (GCM) 10K type strain sequencing project: providing services to taxonomists for standard genome sequencing and annotation.</title>
        <authorList>
            <consortium name="The Broad Institute Genomics Platform"/>
            <consortium name="The Broad Institute Genome Sequencing Center for Infectious Disease"/>
            <person name="Wu L."/>
            <person name="Ma J."/>
        </authorList>
    </citation>
    <scope>NUCLEOTIDE SEQUENCE [LARGE SCALE GENOMIC DNA]</scope>
    <source>
        <strain evidence="12">CCUG 51308</strain>
    </source>
</reference>
<sequence length="528" mass="58580">MGMAAPAMTTKDSFEYLDSQVTIPQSLERSNAIQVLSATSELYPLIKTGGLADVAGALPLALKDQGVAVRSLLPGYRKVMAKLQEPRIVKTYQNLFGCKAALLGDTVAGHDIYVLDCPELFDRAGGPYTDESGKDWDDNWQRFGALSKVAADIAIGKVEEWQPQILHAHDWQTALSLAYVRYSKVANLPKIMTIHNLAFQGRYDASVFKQLGLPRNAWAMNGVEYYGGTGYLKAGLSSADLITTVSPTYSNEIRRPENGMGLEGLINHREKDVHGILNGIDDDVWNPPEDPFITKQYSSRNYQMRRQNRFDLETEFGLFHDEDPLFVVCSRMTWQKGVDMLIEILDEIVPMGAKFAILGQGDKSIEKGFLAASQRHPGRIGMKVGYEEPIAHRMQAGGDAILVPSRFEPCGLTQLYGLKYGCIPVVSRVGGLADTIIDANEAAVSLGCATGVQFYPPDTFHLKQAIVRTMKLYKDKVAWKSMQRAGMKADFSWGRSAARYVDLYRQILSTYEEKNTIKPLSRSIQAAQ</sequence>
<dbReference type="GO" id="GO:0009011">
    <property type="term" value="F:alpha-1,4-glucan glucosyltransferase (ADP-glucose donor) activity"/>
    <property type="evidence" value="ECO:0007669"/>
    <property type="project" value="UniProtKB-EC"/>
</dbReference>
<evidence type="ECO:0000313" key="12">
    <source>
        <dbReference type="Proteomes" id="UP001596492"/>
    </source>
</evidence>
<evidence type="ECO:0000259" key="9">
    <source>
        <dbReference type="Pfam" id="PF00534"/>
    </source>
</evidence>
<evidence type="ECO:0000256" key="4">
    <source>
        <dbReference type="ARBA" id="ARBA00010281"/>
    </source>
</evidence>
<dbReference type="CDD" id="cd03791">
    <property type="entry name" value="GT5_Glycogen_synthase_DULL1-like"/>
    <property type="match status" value="1"/>
</dbReference>
<dbReference type="Pfam" id="PF08323">
    <property type="entry name" value="Glyco_transf_5"/>
    <property type="match status" value="1"/>
</dbReference>
<dbReference type="PANTHER" id="PTHR45825:SF11">
    <property type="entry name" value="ALPHA AMYLASE DOMAIN-CONTAINING PROTEIN"/>
    <property type="match status" value="1"/>
</dbReference>
<gene>
    <name evidence="8 11" type="primary">glgA</name>
    <name evidence="11" type="ORF">ACFQS8_03910</name>
</gene>
<feature type="domain" description="Starch synthase catalytic" evidence="10">
    <location>
        <begin position="34"/>
        <end position="267"/>
    </location>
</feature>
<dbReference type="HAMAP" id="MF_00484">
    <property type="entry name" value="Glycogen_synth"/>
    <property type="match status" value="1"/>
</dbReference>
<keyword evidence="5 8" id="KW-0328">Glycosyltransferase</keyword>
<comment type="function">
    <text evidence="2 8">Synthesizes alpha-1,4-glucan chains using ADP-glucose.</text>
</comment>
<evidence type="ECO:0000256" key="3">
    <source>
        <dbReference type="ARBA" id="ARBA00004964"/>
    </source>
</evidence>
<comment type="pathway">
    <text evidence="3 8">Glycan biosynthesis; glycogen biosynthesis.</text>
</comment>
<evidence type="ECO:0000313" key="11">
    <source>
        <dbReference type="EMBL" id="MFC7290749.1"/>
    </source>
</evidence>
<organism evidence="11 12">
    <name type="scientific">Hirschia litorea</name>
    <dbReference type="NCBI Taxonomy" id="1199156"/>
    <lineage>
        <taxon>Bacteria</taxon>
        <taxon>Pseudomonadati</taxon>
        <taxon>Pseudomonadota</taxon>
        <taxon>Alphaproteobacteria</taxon>
        <taxon>Hyphomonadales</taxon>
        <taxon>Hyphomonadaceae</taxon>
        <taxon>Hirschia</taxon>
    </lineage>
</organism>
<evidence type="ECO:0000256" key="5">
    <source>
        <dbReference type="ARBA" id="ARBA00022676"/>
    </source>
</evidence>
<dbReference type="InterPro" id="IPR013534">
    <property type="entry name" value="Starch_synth_cat_dom"/>
</dbReference>
<dbReference type="EMBL" id="JBHTBR010000002">
    <property type="protein sequence ID" value="MFC7290749.1"/>
    <property type="molecule type" value="Genomic_DNA"/>
</dbReference>
<keyword evidence="7 8" id="KW-0320">Glycogen biosynthesis</keyword>
<dbReference type="NCBIfam" id="NF001899">
    <property type="entry name" value="PRK00654.1-2"/>
    <property type="match status" value="1"/>
</dbReference>
<dbReference type="Proteomes" id="UP001596492">
    <property type="component" value="Unassembled WGS sequence"/>
</dbReference>
<keyword evidence="6 8" id="KW-0808">Transferase</keyword>
<evidence type="ECO:0000256" key="1">
    <source>
        <dbReference type="ARBA" id="ARBA00001478"/>
    </source>
</evidence>
<dbReference type="Gene3D" id="3.40.50.2000">
    <property type="entry name" value="Glycogen Phosphorylase B"/>
    <property type="match status" value="2"/>
</dbReference>
<protein>
    <recommendedName>
        <fullName evidence="8">Glycogen synthase</fullName>
        <ecNumber evidence="8">2.4.1.21</ecNumber>
    </recommendedName>
    <alternativeName>
        <fullName evidence="8">Starch [bacterial glycogen] synthase</fullName>
    </alternativeName>
</protein>
<proteinExistence type="inferred from homology"/>
<evidence type="ECO:0000259" key="10">
    <source>
        <dbReference type="Pfam" id="PF08323"/>
    </source>
</evidence>
<evidence type="ECO:0000256" key="6">
    <source>
        <dbReference type="ARBA" id="ARBA00022679"/>
    </source>
</evidence>
<dbReference type="SUPFAM" id="SSF53756">
    <property type="entry name" value="UDP-Glycosyltransferase/glycogen phosphorylase"/>
    <property type="match status" value="1"/>
</dbReference>
<dbReference type="InterPro" id="IPR011835">
    <property type="entry name" value="GS/SS"/>
</dbReference>
<name>A0ABW2IIF9_9PROT</name>
<feature type="domain" description="Glycosyl transferase family 1" evidence="9">
    <location>
        <begin position="319"/>
        <end position="479"/>
    </location>
</feature>